<keyword evidence="4 6" id="KW-1133">Transmembrane helix</keyword>
<name>A0A4R8DU83_9BACT</name>
<sequence>MLTSSQTIARPALLPYIRLMRLHHWVKNAFLFLPMFFAGEMFHLDLLLHTFLGFLAFGLVASSIYILNDFMDREADRQHPVKCKRPLASGEVPAGLGLALGAVCLVGGVLIALNIKEKFLFVLMIYFFMNLGYSLGLKNISILDVFILALGFVLRIKAGGVITHIAISQWLMIMIFLLAIFMAVAKRRDDILIKLSSGKDMRKSIKGYNLEFMNVTMSLIAAIIIVAYLMYTISPEVMAQWKTYRLYYTTMFVIAGLLRYLQITFVENNTGSPTKLLLKDRFLQVTLLLWCASFYTIIYLPDLSLFK</sequence>
<gene>
    <name evidence="7" type="ORF">EDB95_2967</name>
</gene>
<dbReference type="NCBIfam" id="NF008977">
    <property type="entry name" value="PRK12324.1-2"/>
    <property type="match status" value="1"/>
</dbReference>
<accession>A0A4R8DU83</accession>
<evidence type="ECO:0000256" key="2">
    <source>
        <dbReference type="ARBA" id="ARBA00022475"/>
    </source>
</evidence>
<reference evidence="7 8" key="1">
    <citation type="submission" date="2019-03" db="EMBL/GenBank/DDBJ databases">
        <title>Genomic Encyclopedia of Type Strains, Phase IV (KMG-IV): sequencing the most valuable type-strain genomes for metagenomic binning, comparative biology and taxonomic classification.</title>
        <authorList>
            <person name="Goeker M."/>
        </authorList>
    </citation>
    <scope>NUCLEOTIDE SEQUENCE [LARGE SCALE GENOMIC DNA]</scope>
    <source>
        <strain evidence="7 8">DSM 100059</strain>
    </source>
</reference>
<feature type="transmembrane region" description="Helical" evidence="6">
    <location>
        <begin position="282"/>
        <end position="300"/>
    </location>
</feature>
<evidence type="ECO:0000256" key="3">
    <source>
        <dbReference type="ARBA" id="ARBA00022692"/>
    </source>
</evidence>
<keyword evidence="5 6" id="KW-0472">Membrane</keyword>
<dbReference type="InterPro" id="IPR000537">
    <property type="entry name" value="UbiA_prenyltransferase"/>
</dbReference>
<feature type="transmembrane region" description="Helical" evidence="6">
    <location>
        <begin position="119"/>
        <end position="135"/>
    </location>
</feature>
<feature type="transmembrane region" description="Helical" evidence="6">
    <location>
        <begin position="212"/>
        <end position="233"/>
    </location>
</feature>
<proteinExistence type="predicted"/>
<dbReference type="PANTHER" id="PTHR11048:SF5">
    <property type="entry name" value="DECAPRENYL-PHOSPHATE PHOSPHORIBOSYLTRANSFERASE"/>
    <property type="match status" value="1"/>
</dbReference>
<dbReference type="InterPro" id="IPR044878">
    <property type="entry name" value="UbiA_sf"/>
</dbReference>
<dbReference type="OrthoDB" id="9803632at2"/>
<dbReference type="GO" id="GO:0016765">
    <property type="term" value="F:transferase activity, transferring alkyl or aryl (other than methyl) groups"/>
    <property type="evidence" value="ECO:0007669"/>
    <property type="project" value="InterPro"/>
</dbReference>
<dbReference type="GO" id="GO:0005886">
    <property type="term" value="C:plasma membrane"/>
    <property type="evidence" value="ECO:0007669"/>
    <property type="project" value="TreeGrafter"/>
</dbReference>
<organism evidence="7 8">
    <name type="scientific">Dinghuibacter silviterrae</name>
    <dbReference type="NCBI Taxonomy" id="1539049"/>
    <lineage>
        <taxon>Bacteria</taxon>
        <taxon>Pseudomonadati</taxon>
        <taxon>Bacteroidota</taxon>
        <taxon>Chitinophagia</taxon>
        <taxon>Chitinophagales</taxon>
        <taxon>Chitinophagaceae</taxon>
        <taxon>Dinghuibacter</taxon>
    </lineage>
</organism>
<dbReference type="Gene3D" id="1.10.357.140">
    <property type="entry name" value="UbiA prenyltransferase"/>
    <property type="match status" value="1"/>
</dbReference>
<dbReference type="AlphaFoldDB" id="A0A4R8DU83"/>
<keyword evidence="7" id="KW-0808">Transferase</keyword>
<feature type="transmembrane region" description="Helical" evidence="6">
    <location>
        <begin position="167"/>
        <end position="185"/>
    </location>
</feature>
<comment type="caution">
    <text evidence="7">The sequence shown here is derived from an EMBL/GenBank/DDBJ whole genome shotgun (WGS) entry which is preliminary data.</text>
</comment>
<dbReference type="InterPro" id="IPR039653">
    <property type="entry name" value="Prenyltransferase"/>
</dbReference>
<comment type="subcellular location">
    <subcellularLocation>
        <location evidence="1">Membrane</location>
        <topology evidence="1">Multi-pass membrane protein</topology>
    </subcellularLocation>
</comment>
<dbReference type="CDD" id="cd13963">
    <property type="entry name" value="PT_UbiA_2"/>
    <property type="match status" value="1"/>
</dbReference>
<feature type="transmembrane region" description="Helical" evidence="6">
    <location>
        <begin position="50"/>
        <end position="71"/>
    </location>
</feature>
<dbReference type="Proteomes" id="UP000294498">
    <property type="component" value="Unassembled WGS sequence"/>
</dbReference>
<evidence type="ECO:0000256" key="4">
    <source>
        <dbReference type="ARBA" id="ARBA00022989"/>
    </source>
</evidence>
<protein>
    <submittedName>
        <fullName evidence="7">4-hydroxybenzoate polyprenyltransferase</fullName>
    </submittedName>
</protein>
<evidence type="ECO:0000256" key="1">
    <source>
        <dbReference type="ARBA" id="ARBA00004141"/>
    </source>
</evidence>
<keyword evidence="3 6" id="KW-0812">Transmembrane</keyword>
<feature type="transmembrane region" description="Helical" evidence="6">
    <location>
        <begin position="245"/>
        <end position="261"/>
    </location>
</feature>
<dbReference type="Pfam" id="PF01040">
    <property type="entry name" value="UbiA"/>
    <property type="match status" value="1"/>
</dbReference>
<dbReference type="PANTHER" id="PTHR11048">
    <property type="entry name" value="PRENYLTRANSFERASES"/>
    <property type="match status" value="1"/>
</dbReference>
<dbReference type="EMBL" id="SODV01000001">
    <property type="protein sequence ID" value="TDX01922.1"/>
    <property type="molecule type" value="Genomic_DNA"/>
</dbReference>
<dbReference type="NCBIfam" id="NF008978">
    <property type="entry name" value="PRK12324.1-4"/>
    <property type="match status" value="1"/>
</dbReference>
<evidence type="ECO:0000256" key="5">
    <source>
        <dbReference type="ARBA" id="ARBA00023136"/>
    </source>
</evidence>
<feature type="transmembrane region" description="Helical" evidence="6">
    <location>
        <begin position="92"/>
        <end position="113"/>
    </location>
</feature>
<dbReference type="RefSeq" id="WP_133994556.1">
    <property type="nucleotide sequence ID" value="NZ_SODV01000001.1"/>
</dbReference>
<evidence type="ECO:0000256" key="6">
    <source>
        <dbReference type="SAM" id="Phobius"/>
    </source>
</evidence>
<dbReference type="GO" id="GO:0009247">
    <property type="term" value="P:glycolipid biosynthetic process"/>
    <property type="evidence" value="ECO:0007669"/>
    <property type="project" value="TreeGrafter"/>
</dbReference>
<evidence type="ECO:0000313" key="7">
    <source>
        <dbReference type="EMBL" id="TDX01922.1"/>
    </source>
</evidence>
<keyword evidence="2" id="KW-1003">Cell membrane</keyword>
<evidence type="ECO:0000313" key="8">
    <source>
        <dbReference type="Proteomes" id="UP000294498"/>
    </source>
</evidence>
<keyword evidence="8" id="KW-1185">Reference proteome</keyword>